<accession>A0ABN9DSC4</accession>
<proteinExistence type="predicted"/>
<evidence type="ECO:0000256" key="2">
    <source>
        <dbReference type="ARBA" id="ARBA00022737"/>
    </source>
</evidence>
<evidence type="ECO:0000313" key="7">
    <source>
        <dbReference type="Proteomes" id="UP001162483"/>
    </source>
</evidence>
<sequence length="275" mass="29170">MGMYRQKQARVVASVHASISGSSASSASSTPEVKPLKTLLGDSAPTLHLNKNTPSQSPVVARNQVPQQQHLHHHHHHHHQEKKFDLLSDLGGDIFATPAPQQAATANFANFANFNSHTAPSSAHADFANFDAFGQSSGTSSFGAFAPASQTPSQPLSTGGSGLFSSAAVSATSGPVASSATENSVFGIPAAVPAAHAHPTPPVAGTFGAPASTTHLCQLPLHKLLIHSRQMGEQHQESVMGKQRWSFQLLHFTHSTRPDYRQPQRWMSLLLAQPL</sequence>
<keyword evidence="7" id="KW-1185">Reference proteome</keyword>
<dbReference type="Gene3D" id="3.30.450.50">
    <property type="entry name" value="Longin domain"/>
    <property type="match status" value="1"/>
</dbReference>
<feature type="compositionally biased region" description="Polar residues" evidence="5">
    <location>
        <begin position="49"/>
        <end position="58"/>
    </location>
</feature>
<protein>
    <submittedName>
        <fullName evidence="6">Uncharacterized protein</fullName>
    </submittedName>
</protein>
<keyword evidence="1" id="KW-0479">Metal-binding</keyword>
<feature type="compositionally biased region" description="Basic residues" evidence="5">
    <location>
        <begin position="70"/>
        <end position="81"/>
    </location>
</feature>
<gene>
    <name evidence="6" type="ORF">SPARVUS_LOCUS7948278</name>
</gene>
<dbReference type="Proteomes" id="UP001162483">
    <property type="component" value="Unassembled WGS sequence"/>
</dbReference>
<evidence type="ECO:0000256" key="3">
    <source>
        <dbReference type="ARBA" id="ARBA00022771"/>
    </source>
</evidence>
<evidence type="ECO:0000256" key="4">
    <source>
        <dbReference type="ARBA" id="ARBA00022833"/>
    </source>
</evidence>
<dbReference type="EMBL" id="CATNWA010014646">
    <property type="protein sequence ID" value="CAI9574297.1"/>
    <property type="molecule type" value="Genomic_DNA"/>
</dbReference>
<evidence type="ECO:0000256" key="1">
    <source>
        <dbReference type="ARBA" id="ARBA00022723"/>
    </source>
</evidence>
<dbReference type="InterPro" id="IPR052248">
    <property type="entry name" value="Arf-GAP_FG-repeat_protein"/>
</dbReference>
<keyword evidence="3" id="KW-0863">Zinc-finger</keyword>
<evidence type="ECO:0000313" key="6">
    <source>
        <dbReference type="EMBL" id="CAI9574297.1"/>
    </source>
</evidence>
<dbReference type="PANTHER" id="PTHR46134:SF3">
    <property type="entry name" value="ARFGAP WITH FG REPEATS 1"/>
    <property type="match status" value="1"/>
</dbReference>
<comment type="caution">
    <text evidence="6">The sequence shown here is derived from an EMBL/GenBank/DDBJ whole genome shotgun (WGS) entry which is preliminary data.</text>
</comment>
<keyword evidence="4" id="KW-0862">Zinc</keyword>
<keyword evidence="2" id="KW-0677">Repeat</keyword>
<name>A0ABN9DSC4_9NEOB</name>
<dbReference type="PANTHER" id="PTHR46134">
    <property type="entry name" value="DRONGO, ISOFORM F"/>
    <property type="match status" value="1"/>
</dbReference>
<feature type="region of interest" description="Disordered" evidence="5">
    <location>
        <begin position="43"/>
        <end position="82"/>
    </location>
</feature>
<evidence type="ECO:0000256" key="5">
    <source>
        <dbReference type="SAM" id="MobiDB-lite"/>
    </source>
</evidence>
<organism evidence="6 7">
    <name type="scientific">Staurois parvus</name>
    <dbReference type="NCBI Taxonomy" id="386267"/>
    <lineage>
        <taxon>Eukaryota</taxon>
        <taxon>Metazoa</taxon>
        <taxon>Chordata</taxon>
        <taxon>Craniata</taxon>
        <taxon>Vertebrata</taxon>
        <taxon>Euteleostomi</taxon>
        <taxon>Amphibia</taxon>
        <taxon>Batrachia</taxon>
        <taxon>Anura</taxon>
        <taxon>Neobatrachia</taxon>
        <taxon>Ranoidea</taxon>
        <taxon>Ranidae</taxon>
        <taxon>Staurois</taxon>
    </lineage>
</organism>
<reference evidence="6" key="1">
    <citation type="submission" date="2023-05" db="EMBL/GenBank/DDBJ databases">
        <authorList>
            <person name="Stuckert A."/>
        </authorList>
    </citation>
    <scope>NUCLEOTIDE SEQUENCE</scope>
</reference>